<dbReference type="OrthoDB" id="10261951at2759"/>
<dbReference type="Pfam" id="PF01212">
    <property type="entry name" value="Beta_elim_lyase"/>
    <property type="match status" value="1"/>
</dbReference>
<feature type="chain" id="PRO_5012577320" description="Aromatic amino acid beta-eliminating lyase/threonine aldolase domain-containing protein" evidence="4">
    <location>
        <begin position="23"/>
        <end position="412"/>
    </location>
</feature>
<dbReference type="InterPro" id="IPR015422">
    <property type="entry name" value="PyrdxlP-dep_Trfase_small"/>
</dbReference>
<dbReference type="PANTHER" id="PTHR48097">
    <property type="entry name" value="L-THREONINE ALDOLASE-RELATED"/>
    <property type="match status" value="1"/>
</dbReference>
<dbReference type="InterPro" id="IPR001597">
    <property type="entry name" value="ArAA_b-elim_lyase/Thr_aldolase"/>
</dbReference>
<feature type="signal peptide" evidence="4">
    <location>
        <begin position="1"/>
        <end position="22"/>
    </location>
</feature>
<keyword evidence="4" id="KW-0732">Signal</keyword>
<dbReference type="SUPFAM" id="SSF53383">
    <property type="entry name" value="PLP-dependent transferases"/>
    <property type="match status" value="1"/>
</dbReference>
<dbReference type="GO" id="GO:0006545">
    <property type="term" value="P:glycine biosynthetic process"/>
    <property type="evidence" value="ECO:0007669"/>
    <property type="project" value="TreeGrafter"/>
</dbReference>
<name>A0A1Z5KNF7_FISSO</name>
<comment type="caution">
    <text evidence="6">The sequence shown here is derived from an EMBL/GenBank/DDBJ whole genome shotgun (WGS) entry which is preliminary data.</text>
</comment>
<sequence length="412" mass="46410">MQYRRPMILAPFLMAVGSTTTAKPLLLQSPHAVLSPAETFRQLADFCEANDVNEFDVYGDFANPETTYLRRLEQKLAVELGKEDAVFMPSGVMAQSIALLIHSQQKPQRFACHASSHLLIHENDAYRDLLNLEVVSLETRAAKESIAPAPLDFATVETQLKNKAISTLILEIPHRELGGKMTSWHDVERMRDFCRTNQIAFHCDGARLFEASAAFPDRTLSDLAEPFDSVYLSFYKGLAGLSGAMLLGSSEFCQEARLWLRRFGGNLYTLLPYVVSADAGYQKYWLGKNGALSFLQKKEKLCNVVQLLKEHPIVSQVVRFEPEIPQVNMVHGYLLDSVDDCQTALDHAAANVGMRPLHRIRNASVNPFPVDTKYQSMFEWSMGEANAKIEDEDFVRAWEAFASKLLELRQSR</sequence>
<dbReference type="GO" id="GO:0006567">
    <property type="term" value="P:L-threonine catabolic process"/>
    <property type="evidence" value="ECO:0007669"/>
    <property type="project" value="TreeGrafter"/>
</dbReference>
<dbReference type="GO" id="GO:0005829">
    <property type="term" value="C:cytosol"/>
    <property type="evidence" value="ECO:0007669"/>
    <property type="project" value="TreeGrafter"/>
</dbReference>
<dbReference type="InterPro" id="IPR015424">
    <property type="entry name" value="PyrdxlP-dep_Trfase"/>
</dbReference>
<organism evidence="6 7">
    <name type="scientific">Fistulifera solaris</name>
    <name type="common">Oleaginous diatom</name>
    <dbReference type="NCBI Taxonomy" id="1519565"/>
    <lineage>
        <taxon>Eukaryota</taxon>
        <taxon>Sar</taxon>
        <taxon>Stramenopiles</taxon>
        <taxon>Ochrophyta</taxon>
        <taxon>Bacillariophyta</taxon>
        <taxon>Bacillariophyceae</taxon>
        <taxon>Bacillariophycidae</taxon>
        <taxon>Naviculales</taxon>
        <taxon>Naviculaceae</taxon>
        <taxon>Fistulifera</taxon>
    </lineage>
</organism>
<dbReference type="GO" id="GO:0008732">
    <property type="term" value="F:L-allo-threonine aldolase activity"/>
    <property type="evidence" value="ECO:0007669"/>
    <property type="project" value="TreeGrafter"/>
</dbReference>
<accession>A0A1Z5KNF7</accession>
<gene>
    <name evidence="6" type="ORF">FisN_13Hh253</name>
</gene>
<evidence type="ECO:0000256" key="1">
    <source>
        <dbReference type="ARBA" id="ARBA00001933"/>
    </source>
</evidence>
<dbReference type="PANTHER" id="PTHR48097:SF9">
    <property type="entry name" value="L-THREONINE ALDOLASE"/>
    <property type="match status" value="1"/>
</dbReference>
<dbReference type="Proteomes" id="UP000198406">
    <property type="component" value="Unassembled WGS sequence"/>
</dbReference>
<evidence type="ECO:0000313" key="7">
    <source>
        <dbReference type="Proteomes" id="UP000198406"/>
    </source>
</evidence>
<evidence type="ECO:0000256" key="2">
    <source>
        <dbReference type="ARBA" id="ARBA00006966"/>
    </source>
</evidence>
<keyword evidence="3" id="KW-0663">Pyridoxal phosphate</keyword>
<evidence type="ECO:0000259" key="5">
    <source>
        <dbReference type="Pfam" id="PF01212"/>
    </source>
</evidence>
<dbReference type="AlphaFoldDB" id="A0A1Z5KNF7"/>
<evidence type="ECO:0000256" key="3">
    <source>
        <dbReference type="ARBA" id="ARBA00022898"/>
    </source>
</evidence>
<reference evidence="6 7" key="1">
    <citation type="journal article" date="2015" name="Plant Cell">
        <title>Oil accumulation by the oleaginous diatom Fistulifera solaris as revealed by the genome and transcriptome.</title>
        <authorList>
            <person name="Tanaka T."/>
            <person name="Maeda Y."/>
            <person name="Veluchamy A."/>
            <person name="Tanaka M."/>
            <person name="Abida H."/>
            <person name="Marechal E."/>
            <person name="Bowler C."/>
            <person name="Muto M."/>
            <person name="Sunaga Y."/>
            <person name="Tanaka M."/>
            <person name="Yoshino T."/>
            <person name="Taniguchi T."/>
            <person name="Fukuda Y."/>
            <person name="Nemoto M."/>
            <person name="Matsumoto M."/>
            <person name="Wong P.S."/>
            <person name="Aburatani S."/>
            <person name="Fujibuchi W."/>
        </authorList>
    </citation>
    <scope>NUCLEOTIDE SEQUENCE [LARGE SCALE GENOMIC DNA]</scope>
    <source>
        <strain evidence="6 7">JPCC DA0580</strain>
    </source>
</reference>
<proteinExistence type="inferred from homology"/>
<dbReference type="EMBL" id="BDSP01000259">
    <property type="protein sequence ID" value="GAX27655.1"/>
    <property type="molecule type" value="Genomic_DNA"/>
</dbReference>
<evidence type="ECO:0000313" key="6">
    <source>
        <dbReference type="EMBL" id="GAX27655.1"/>
    </source>
</evidence>
<comment type="similarity">
    <text evidence="2">Belongs to the threonine aldolase family.</text>
</comment>
<keyword evidence="7" id="KW-1185">Reference proteome</keyword>
<evidence type="ECO:0000256" key="4">
    <source>
        <dbReference type="SAM" id="SignalP"/>
    </source>
</evidence>
<dbReference type="InterPro" id="IPR015421">
    <property type="entry name" value="PyrdxlP-dep_Trfase_major"/>
</dbReference>
<feature type="domain" description="Aromatic amino acid beta-eliminating lyase/threonine aldolase" evidence="5">
    <location>
        <begin position="59"/>
        <end position="268"/>
    </location>
</feature>
<comment type="cofactor">
    <cofactor evidence="1">
        <name>pyridoxal 5'-phosphate</name>
        <dbReference type="ChEBI" id="CHEBI:597326"/>
    </cofactor>
</comment>
<dbReference type="Gene3D" id="3.90.1150.10">
    <property type="entry name" value="Aspartate Aminotransferase, domain 1"/>
    <property type="match status" value="1"/>
</dbReference>
<dbReference type="Gene3D" id="3.40.640.10">
    <property type="entry name" value="Type I PLP-dependent aspartate aminotransferase-like (Major domain)"/>
    <property type="match status" value="1"/>
</dbReference>
<protein>
    <recommendedName>
        <fullName evidence="5">Aromatic amino acid beta-eliminating lyase/threonine aldolase domain-containing protein</fullName>
    </recommendedName>
</protein>
<dbReference type="InParanoid" id="A0A1Z5KNF7"/>